<dbReference type="AlphaFoldDB" id="A0AAE3J3Q8"/>
<dbReference type="GO" id="GO:0003700">
    <property type="term" value="F:DNA-binding transcription factor activity"/>
    <property type="evidence" value="ECO:0007669"/>
    <property type="project" value="InterPro"/>
</dbReference>
<dbReference type="GO" id="GO:0006950">
    <property type="term" value="P:response to stress"/>
    <property type="evidence" value="ECO:0007669"/>
    <property type="project" value="TreeGrafter"/>
</dbReference>
<name>A0AAE3J3Q8_9RHOB</name>
<dbReference type="InterPro" id="IPR000835">
    <property type="entry name" value="HTH_MarR-typ"/>
</dbReference>
<dbReference type="EMBL" id="JAOYFC010000002">
    <property type="protein sequence ID" value="MCV6824972.1"/>
    <property type="molecule type" value="Genomic_DNA"/>
</dbReference>
<sequence>MTQTVPYSLHNSLGYQVSRTARLLERGFESELRRIGLTRLSWCTLLAVENEGLRHPSDIAEFIGIDRTATSRALKGMEVAGLISREKEPKSNGGDGRSKLITITAKGKDLLRIGTEAARANADKFEAKLSEPQLEEFRALLLCLQQDEGSELSHI</sequence>
<accession>A0AAE3J3Q8</accession>
<feature type="domain" description="HTH marR-type" evidence="1">
    <location>
        <begin position="10"/>
        <end position="146"/>
    </location>
</feature>
<dbReference type="SUPFAM" id="SSF46785">
    <property type="entry name" value="Winged helix' DNA-binding domain"/>
    <property type="match status" value="1"/>
</dbReference>
<evidence type="ECO:0000259" key="1">
    <source>
        <dbReference type="PROSITE" id="PS50995"/>
    </source>
</evidence>
<comment type="caution">
    <text evidence="2">The sequence shown here is derived from an EMBL/GenBank/DDBJ whole genome shotgun (WGS) entry which is preliminary data.</text>
</comment>
<protein>
    <submittedName>
        <fullName evidence="2">MarR family transcriptional regulator</fullName>
    </submittedName>
</protein>
<reference evidence="2" key="1">
    <citation type="submission" date="2022-10" db="EMBL/GenBank/DDBJ databases">
        <authorList>
            <person name="Yue Y."/>
        </authorList>
    </citation>
    <scope>NUCLEOTIDE SEQUENCE</scope>
    <source>
        <strain evidence="2">Z654</strain>
    </source>
</reference>
<dbReference type="Gene3D" id="1.10.10.10">
    <property type="entry name" value="Winged helix-like DNA-binding domain superfamily/Winged helix DNA-binding domain"/>
    <property type="match status" value="1"/>
</dbReference>
<keyword evidence="3" id="KW-1185">Reference proteome</keyword>
<organism evidence="2 3">
    <name type="scientific">Halocynthiibacter halioticoli</name>
    <dbReference type="NCBI Taxonomy" id="2986804"/>
    <lineage>
        <taxon>Bacteria</taxon>
        <taxon>Pseudomonadati</taxon>
        <taxon>Pseudomonadota</taxon>
        <taxon>Alphaproteobacteria</taxon>
        <taxon>Rhodobacterales</taxon>
        <taxon>Paracoccaceae</taxon>
        <taxon>Halocynthiibacter</taxon>
    </lineage>
</organism>
<dbReference type="InterPro" id="IPR039422">
    <property type="entry name" value="MarR/SlyA-like"/>
</dbReference>
<dbReference type="Proteomes" id="UP001208041">
    <property type="component" value="Unassembled WGS sequence"/>
</dbReference>
<dbReference type="SMART" id="SM00347">
    <property type="entry name" value="HTH_MARR"/>
    <property type="match status" value="1"/>
</dbReference>
<dbReference type="PANTHER" id="PTHR33164:SF43">
    <property type="entry name" value="HTH-TYPE TRANSCRIPTIONAL REPRESSOR YETL"/>
    <property type="match status" value="1"/>
</dbReference>
<evidence type="ECO:0000313" key="2">
    <source>
        <dbReference type="EMBL" id="MCV6824972.1"/>
    </source>
</evidence>
<dbReference type="RefSeq" id="WP_263953822.1">
    <property type="nucleotide sequence ID" value="NZ_JAOYFC010000002.1"/>
</dbReference>
<proteinExistence type="predicted"/>
<evidence type="ECO:0000313" key="3">
    <source>
        <dbReference type="Proteomes" id="UP001208041"/>
    </source>
</evidence>
<dbReference type="PROSITE" id="PS50995">
    <property type="entry name" value="HTH_MARR_2"/>
    <property type="match status" value="1"/>
</dbReference>
<gene>
    <name evidence="2" type="ORF">OH136_10435</name>
</gene>
<dbReference type="InterPro" id="IPR036390">
    <property type="entry name" value="WH_DNA-bd_sf"/>
</dbReference>
<dbReference type="PANTHER" id="PTHR33164">
    <property type="entry name" value="TRANSCRIPTIONAL REGULATOR, MARR FAMILY"/>
    <property type="match status" value="1"/>
</dbReference>
<dbReference type="Pfam" id="PF12802">
    <property type="entry name" value="MarR_2"/>
    <property type="match status" value="1"/>
</dbReference>
<dbReference type="InterPro" id="IPR036388">
    <property type="entry name" value="WH-like_DNA-bd_sf"/>
</dbReference>